<dbReference type="EMBL" id="ML978280">
    <property type="protein sequence ID" value="KAF2024913.1"/>
    <property type="molecule type" value="Genomic_DNA"/>
</dbReference>
<evidence type="ECO:0000313" key="2">
    <source>
        <dbReference type="EMBL" id="KAF2024913.1"/>
    </source>
</evidence>
<feature type="compositionally biased region" description="Polar residues" evidence="1">
    <location>
        <begin position="162"/>
        <end position="175"/>
    </location>
</feature>
<evidence type="ECO:0000313" key="3">
    <source>
        <dbReference type="Proteomes" id="UP000799777"/>
    </source>
</evidence>
<evidence type="ECO:0000256" key="1">
    <source>
        <dbReference type="SAM" id="MobiDB-lite"/>
    </source>
</evidence>
<proteinExistence type="predicted"/>
<feature type="region of interest" description="Disordered" evidence="1">
    <location>
        <begin position="162"/>
        <end position="194"/>
    </location>
</feature>
<reference evidence="2" key="1">
    <citation type="journal article" date="2020" name="Stud. Mycol.">
        <title>101 Dothideomycetes genomes: a test case for predicting lifestyles and emergence of pathogens.</title>
        <authorList>
            <person name="Haridas S."/>
            <person name="Albert R."/>
            <person name="Binder M."/>
            <person name="Bloem J."/>
            <person name="Labutti K."/>
            <person name="Salamov A."/>
            <person name="Andreopoulos B."/>
            <person name="Baker S."/>
            <person name="Barry K."/>
            <person name="Bills G."/>
            <person name="Bluhm B."/>
            <person name="Cannon C."/>
            <person name="Castanera R."/>
            <person name="Culley D."/>
            <person name="Daum C."/>
            <person name="Ezra D."/>
            <person name="Gonzalez J."/>
            <person name="Henrissat B."/>
            <person name="Kuo A."/>
            <person name="Liang C."/>
            <person name="Lipzen A."/>
            <person name="Lutzoni F."/>
            <person name="Magnuson J."/>
            <person name="Mondo S."/>
            <person name="Nolan M."/>
            <person name="Ohm R."/>
            <person name="Pangilinan J."/>
            <person name="Park H.-J."/>
            <person name="Ramirez L."/>
            <person name="Alfaro M."/>
            <person name="Sun H."/>
            <person name="Tritt A."/>
            <person name="Yoshinaga Y."/>
            <person name="Zwiers L.-H."/>
            <person name="Turgeon B."/>
            <person name="Goodwin S."/>
            <person name="Spatafora J."/>
            <person name="Crous P."/>
            <person name="Grigoriev I."/>
        </authorList>
    </citation>
    <scope>NUCLEOTIDE SEQUENCE</scope>
    <source>
        <strain evidence="2">CBS 110217</strain>
    </source>
</reference>
<dbReference type="OrthoDB" id="10670149at2759"/>
<gene>
    <name evidence="2" type="ORF">EK21DRAFT_117311</name>
</gene>
<sequence>MSSIATTPLGISWPIVARVTFPSSLEHDKIAEPAVWFPFADNNNSNCPYDNIKKALSSVEVYAMLSGGPRNKLADLRGVDWDKHDRKRGMSDIFSIVHRIDLGEPKPDIKQLLRASNEITILQKELCLFRGTILTFDPQILKDLIKEFAEKACEVSLQTDTDAATMDAQPSNTDNVEAASSAPSQQPKLQKQRPVVDDGAMDAEQFMDMNSHLLRSTPPQQPAEHEQQPVVDEDAMNVEPTFIAVQSGTSHPHWYLPPYVNFDDDGLSDEEAKALQLHKSPSPSLNSLSQTTRREAIVYMCKRFRRMNLRAIQKCTQRLTENQVIDLALMTEGKILNKLHDEVQKVGGNVTPDQLAEAYCDCINKSIGKLDSFKAFLNRVKNFHGKIRGIIGGIGRSIASFCNIKQKMDDLDHPQVPQPVQQQAPAPAVSMDEAQQTWFNKFKLDIFLANVHAARKNNGVHLLQDYQIRVMSCALEQHVFDELENKSRHTTVSLEKAIQEYTESSDKYARDLCDLNKFEVIARQWLRVSTSE</sequence>
<protein>
    <submittedName>
        <fullName evidence="2">Uncharacterized protein</fullName>
    </submittedName>
</protein>
<organism evidence="2 3">
    <name type="scientific">Setomelanomma holmii</name>
    <dbReference type="NCBI Taxonomy" id="210430"/>
    <lineage>
        <taxon>Eukaryota</taxon>
        <taxon>Fungi</taxon>
        <taxon>Dikarya</taxon>
        <taxon>Ascomycota</taxon>
        <taxon>Pezizomycotina</taxon>
        <taxon>Dothideomycetes</taxon>
        <taxon>Pleosporomycetidae</taxon>
        <taxon>Pleosporales</taxon>
        <taxon>Pleosporineae</taxon>
        <taxon>Phaeosphaeriaceae</taxon>
        <taxon>Setomelanomma</taxon>
    </lineage>
</organism>
<comment type="caution">
    <text evidence="2">The sequence shown here is derived from an EMBL/GenBank/DDBJ whole genome shotgun (WGS) entry which is preliminary data.</text>
</comment>
<dbReference type="AlphaFoldDB" id="A0A9P4GXU7"/>
<name>A0A9P4GXU7_9PLEO</name>
<dbReference type="Proteomes" id="UP000799777">
    <property type="component" value="Unassembled WGS sequence"/>
</dbReference>
<accession>A0A9P4GXU7</accession>
<keyword evidence="3" id="KW-1185">Reference proteome</keyword>